<feature type="region of interest" description="Disordered" evidence="1">
    <location>
        <begin position="1"/>
        <end position="22"/>
    </location>
</feature>
<accession>A0A8S2W0K5</accession>
<comment type="caution">
    <text evidence="3">The sequence shown here is derived from an EMBL/GenBank/DDBJ whole genome shotgun (WGS) entry which is preliminary data.</text>
</comment>
<evidence type="ECO:0000313" key="4">
    <source>
        <dbReference type="Proteomes" id="UP000682733"/>
    </source>
</evidence>
<proteinExistence type="predicted"/>
<feature type="non-terminal residue" evidence="3">
    <location>
        <position position="1"/>
    </location>
</feature>
<dbReference type="Proteomes" id="UP000677228">
    <property type="component" value="Unassembled WGS sequence"/>
</dbReference>
<name>A0A8S2W0K5_9BILA</name>
<gene>
    <name evidence="2" type="ORF">OVA965_LOCUS42107</name>
    <name evidence="3" type="ORF">TMI583_LOCUS43910</name>
</gene>
<evidence type="ECO:0000313" key="2">
    <source>
        <dbReference type="EMBL" id="CAF1601258.1"/>
    </source>
</evidence>
<dbReference type="EMBL" id="CAJNOK010050659">
    <property type="protein sequence ID" value="CAF1601258.1"/>
    <property type="molecule type" value="Genomic_DNA"/>
</dbReference>
<protein>
    <submittedName>
        <fullName evidence="3">Uncharacterized protein</fullName>
    </submittedName>
</protein>
<sequence>RTYASALAHQTPDTHAHIPTPTPKVSVAIQDTALQQDLISINHDDPSLYHIVSNAAPSQHASSDASVAICNQDKVEAQMMEEGKKD</sequence>
<dbReference type="Proteomes" id="UP000682733">
    <property type="component" value="Unassembled WGS sequence"/>
</dbReference>
<dbReference type="AlphaFoldDB" id="A0A8S2W0K5"/>
<evidence type="ECO:0000313" key="3">
    <source>
        <dbReference type="EMBL" id="CAF4409675.1"/>
    </source>
</evidence>
<organism evidence="3 4">
    <name type="scientific">Didymodactylos carnosus</name>
    <dbReference type="NCBI Taxonomy" id="1234261"/>
    <lineage>
        <taxon>Eukaryota</taxon>
        <taxon>Metazoa</taxon>
        <taxon>Spiralia</taxon>
        <taxon>Gnathifera</taxon>
        <taxon>Rotifera</taxon>
        <taxon>Eurotatoria</taxon>
        <taxon>Bdelloidea</taxon>
        <taxon>Philodinida</taxon>
        <taxon>Philodinidae</taxon>
        <taxon>Didymodactylos</taxon>
    </lineage>
</organism>
<evidence type="ECO:0000256" key="1">
    <source>
        <dbReference type="SAM" id="MobiDB-lite"/>
    </source>
</evidence>
<dbReference type="EMBL" id="CAJOBA010074429">
    <property type="protein sequence ID" value="CAF4409675.1"/>
    <property type="molecule type" value="Genomic_DNA"/>
</dbReference>
<reference evidence="3" key="1">
    <citation type="submission" date="2021-02" db="EMBL/GenBank/DDBJ databases">
        <authorList>
            <person name="Nowell W R."/>
        </authorList>
    </citation>
    <scope>NUCLEOTIDE SEQUENCE</scope>
</reference>